<dbReference type="PANTHER" id="PTHR12247">
    <property type="entry name" value="POLYCOMB GROUP PROTEIN"/>
    <property type="match status" value="1"/>
</dbReference>
<evidence type="ECO:0000256" key="3">
    <source>
        <dbReference type="SAM" id="MobiDB-lite"/>
    </source>
</evidence>
<keyword evidence="1" id="KW-0677">Repeat</keyword>
<evidence type="ECO:0000313" key="5">
    <source>
        <dbReference type="Proteomes" id="UP001626550"/>
    </source>
</evidence>
<accession>A0ABD2PV83</accession>
<dbReference type="AlphaFoldDB" id="A0ABD2PV83"/>
<evidence type="ECO:0000256" key="1">
    <source>
        <dbReference type="ARBA" id="ARBA00022737"/>
    </source>
</evidence>
<dbReference type="SUPFAM" id="SSF63748">
    <property type="entry name" value="Tudor/PWWP/MBT"/>
    <property type="match status" value="2"/>
</dbReference>
<reference evidence="4 5" key="1">
    <citation type="submission" date="2024-11" db="EMBL/GenBank/DDBJ databases">
        <title>Adaptive evolution of stress response genes in parasites aligns with host niche diversity.</title>
        <authorList>
            <person name="Hahn C."/>
            <person name="Resl P."/>
        </authorList>
    </citation>
    <scope>NUCLEOTIDE SEQUENCE [LARGE SCALE GENOMIC DNA]</scope>
    <source>
        <strain evidence="4">EGGRZ-B1_66</strain>
        <tissue evidence="4">Body</tissue>
    </source>
</reference>
<comment type="caution">
    <text evidence="4">The sequence shown here is derived from an EMBL/GenBank/DDBJ whole genome shotgun (WGS) entry which is preliminary data.</text>
</comment>
<dbReference type="Proteomes" id="UP001626550">
    <property type="component" value="Unassembled WGS sequence"/>
</dbReference>
<proteinExistence type="predicted"/>
<dbReference type="Gene3D" id="2.30.30.140">
    <property type="match status" value="2"/>
</dbReference>
<dbReference type="Pfam" id="PF02820">
    <property type="entry name" value="MBT"/>
    <property type="match status" value="2"/>
</dbReference>
<name>A0ABD2PV83_9PLAT</name>
<dbReference type="SMART" id="SM00561">
    <property type="entry name" value="MBT"/>
    <property type="match status" value="2"/>
</dbReference>
<evidence type="ECO:0000313" key="4">
    <source>
        <dbReference type="EMBL" id="KAL3311169.1"/>
    </source>
</evidence>
<organism evidence="4 5">
    <name type="scientific">Cichlidogyrus casuarinus</name>
    <dbReference type="NCBI Taxonomy" id="1844966"/>
    <lineage>
        <taxon>Eukaryota</taxon>
        <taxon>Metazoa</taxon>
        <taxon>Spiralia</taxon>
        <taxon>Lophotrochozoa</taxon>
        <taxon>Platyhelminthes</taxon>
        <taxon>Monogenea</taxon>
        <taxon>Monopisthocotylea</taxon>
        <taxon>Dactylogyridea</taxon>
        <taxon>Ancyrocephalidae</taxon>
        <taxon>Cichlidogyrus</taxon>
    </lineage>
</organism>
<gene>
    <name evidence="4" type="primary">SCMH1</name>
    <name evidence="4" type="ORF">Ciccas_010253</name>
</gene>
<feature type="repeat" description="MBT" evidence="2">
    <location>
        <begin position="9"/>
        <end position="117"/>
    </location>
</feature>
<feature type="repeat" description="MBT" evidence="2">
    <location>
        <begin position="125"/>
        <end position="226"/>
    </location>
</feature>
<sequence length="273" mass="30751">MSLNTSSSFQWDDYLERTNGYEAPPINNFTTGVLLEAVDQRSAVHDDPPPQTSRRHGATQQVRRFRAAQFALATVVEIWGARIRVRLVGTDDRNDCWFLVDSDQIRPYPSGDPLQPPFGYMYSHSVWSRTLRKAIDTHIAADPTWFIPSPANPSENFFREGQKLEAVDRHNAQLICPATIGSVSGEYVQISFDGWSGAFDYWTRYDSRDLLPVGWCKAAGHPLQSPGHVALKIADKSMTDSPSHLAHINLKLDRPERPSSLVCPSHYPSKKKM</sequence>
<dbReference type="PROSITE" id="PS51079">
    <property type="entry name" value="MBT"/>
    <property type="match status" value="2"/>
</dbReference>
<dbReference type="InterPro" id="IPR050548">
    <property type="entry name" value="PcG_chromatin_remod_factors"/>
</dbReference>
<dbReference type="PANTHER" id="PTHR12247:SF85">
    <property type="entry name" value="SEX COMB ON MIDLEG-LIKE PROTEIN 4"/>
    <property type="match status" value="1"/>
</dbReference>
<dbReference type="InterPro" id="IPR004092">
    <property type="entry name" value="Mbt"/>
</dbReference>
<dbReference type="EMBL" id="JBJKFK010002397">
    <property type="protein sequence ID" value="KAL3311169.1"/>
    <property type="molecule type" value="Genomic_DNA"/>
</dbReference>
<feature type="region of interest" description="Disordered" evidence="3">
    <location>
        <begin position="41"/>
        <end position="60"/>
    </location>
</feature>
<protein>
    <submittedName>
        <fullName evidence="4">Sex comb on</fullName>
    </submittedName>
</protein>
<evidence type="ECO:0000256" key="2">
    <source>
        <dbReference type="PROSITE-ProRule" id="PRU00459"/>
    </source>
</evidence>
<keyword evidence="5" id="KW-1185">Reference proteome</keyword>